<dbReference type="PANTHER" id="PTHR37314">
    <property type="entry name" value="SLR0142 PROTEIN"/>
    <property type="match status" value="1"/>
</dbReference>
<feature type="transmembrane region" description="Helical" evidence="1">
    <location>
        <begin position="165"/>
        <end position="183"/>
    </location>
</feature>
<feature type="transmembrane region" description="Helical" evidence="1">
    <location>
        <begin position="44"/>
        <end position="68"/>
    </location>
</feature>
<accession>A0AAJ3NRC4</accession>
<feature type="transmembrane region" description="Helical" evidence="1">
    <location>
        <begin position="190"/>
        <end position="209"/>
    </location>
</feature>
<feature type="transmembrane region" description="Helical" evidence="1">
    <location>
        <begin position="128"/>
        <end position="145"/>
    </location>
</feature>
<feature type="transmembrane region" description="Helical" evidence="1">
    <location>
        <begin position="105"/>
        <end position="121"/>
    </location>
</feature>
<evidence type="ECO:0000256" key="1">
    <source>
        <dbReference type="SAM" id="Phobius"/>
    </source>
</evidence>
<keyword evidence="1" id="KW-1133">Transmembrane helix</keyword>
<dbReference type="AlphaFoldDB" id="A0AAJ3NRC4"/>
<gene>
    <name evidence="2" type="ORF">AWC23_14455</name>
</gene>
<protein>
    <recommendedName>
        <fullName evidence="4">DUF1275 family protein</fullName>
    </recommendedName>
</protein>
<dbReference type="InterPro" id="IPR010699">
    <property type="entry name" value="DUF1275"/>
</dbReference>
<evidence type="ECO:0000313" key="2">
    <source>
        <dbReference type="EMBL" id="ORW71416.1"/>
    </source>
</evidence>
<sequence length="228" mass="23452">MALALSSVAGLMNSWTIAHTRSFATVQSGNVVSAGYDLVNGDLPALVRALLSIAAFGAGSFLCATVVAGAARFGRTYSPWILGFETAVLAGVIAWSAWAAPEACLVAWLLSFVAGVQGNAFHRDSGMLYGNVAVTFVVQAVFSYLGRAAMVRWYDDGENHLRPTGVYVLVLVGFAAGGAVGCASDLLSNFGSVALAALATAAMFVIAAVSSRTDGPTRVDPNNNAPTP</sequence>
<keyword evidence="3" id="KW-1185">Reference proteome</keyword>
<proteinExistence type="predicted"/>
<organism evidence="2 3">
    <name type="scientific">Mycobacterium saskatchewanense</name>
    <dbReference type="NCBI Taxonomy" id="220927"/>
    <lineage>
        <taxon>Bacteria</taxon>
        <taxon>Bacillati</taxon>
        <taxon>Actinomycetota</taxon>
        <taxon>Actinomycetes</taxon>
        <taxon>Mycobacteriales</taxon>
        <taxon>Mycobacteriaceae</taxon>
        <taxon>Mycobacterium</taxon>
        <taxon>Mycobacterium simiae complex</taxon>
    </lineage>
</organism>
<evidence type="ECO:0000313" key="3">
    <source>
        <dbReference type="Proteomes" id="UP000193387"/>
    </source>
</evidence>
<comment type="caution">
    <text evidence="2">The sequence shown here is derived from an EMBL/GenBank/DDBJ whole genome shotgun (WGS) entry which is preliminary data.</text>
</comment>
<keyword evidence="1" id="KW-0812">Transmembrane</keyword>
<dbReference type="EMBL" id="LQPR01000030">
    <property type="protein sequence ID" value="ORW71416.1"/>
    <property type="molecule type" value="Genomic_DNA"/>
</dbReference>
<evidence type="ECO:0008006" key="4">
    <source>
        <dbReference type="Google" id="ProtNLM"/>
    </source>
</evidence>
<keyword evidence="1" id="KW-0472">Membrane</keyword>
<feature type="transmembrane region" description="Helical" evidence="1">
    <location>
        <begin position="80"/>
        <end position="99"/>
    </location>
</feature>
<dbReference type="Pfam" id="PF06912">
    <property type="entry name" value="DUF1275"/>
    <property type="match status" value="1"/>
</dbReference>
<dbReference type="PANTHER" id="PTHR37314:SF4">
    <property type="entry name" value="UPF0700 TRANSMEMBRANE PROTEIN YOAK"/>
    <property type="match status" value="1"/>
</dbReference>
<dbReference type="Proteomes" id="UP000193387">
    <property type="component" value="Unassembled WGS sequence"/>
</dbReference>
<name>A0AAJ3NRC4_9MYCO</name>
<reference evidence="2 3" key="1">
    <citation type="submission" date="2016-01" db="EMBL/GenBank/DDBJ databases">
        <title>The new phylogeny of the genus Mycobacterium.</title>
        <authorList>
            <person name="Tarcisio F."/>
            <person name="Conor M."/>
            <person name="Antonella G."/>
            <person name="Elisabetta G."/>
            <person name="Giulia F.S."/>
            <person name="Sara T."/>
            <person name="Anna F."/>
            <person name="Clotilde B."/>
            <person name="Roberto B."/>
            <person name="Veronica D.S."/>
            <person name="Fabio R."/>
            <person name="Monica P."/>
            <person name="Olivier J."/>
            <person name="Enrico T."/>
            <person name="Nicola S."/>
        </authorList>
    </citation>
    <scope>NUCLEOTIDE SEQUENCE [LARGE SCALE GENOMIC DNA]</scope>
    <source>
        <strain evidence="2 3">DSM 44616</strain>
    </source>
</reference>